<dbReference type="Proteomes" id="UP001281147">
    <property type="component" value="Unassembled WGS sequence"/>
</dbReference>
<protein>
    <submittedName>
        <fullName evidence="1">Uncharacterized protein</fullName>
    </submittedName>
</protein>
<name>A0ACC3MRJ8_9PEZI</name>
<gene>
    <name evidence="1" type="ORF">LTR37_015230</name>
</gene>
<evidence type="ECO:0000313" key="2">
    <source>
        <dbReference type="Proteomes" id="UP001281147"/>
    </source>
</evidence>
<dbReference type="EMBL" id="JAUTXU010000167">
    <property type="protein sequence ID" value="KAK3701919.1"/>
    <property type="molecule type" value="Genomic_DNA"/>
</dbReference>
<reference evidence="1" key="1">
    <citation type="submission" date="2023-07" db="EMBL/GenBank/DDBJ databases">
        <title>Black Yeasts Isolated from many extreme environments.</title>
        <authorList>
            <person name="Coleine C."/>
            <person name="Stajich J.E."/>
            <person name="Selbmann L."/>
        </authorList>
    </citation>
    <scope>NUCLEOTIDE SEQUENCE</scope>
    <source>
        <strain evidence="1">CCFEE 5714</strain>
    </source>
</reference>
<sequence length="230" mass="24700">MAGSFKQFAQNVAQLAAESDELLEQRKEVDGKIAELQTQRDEIEDKLAHVEGRQMALMAGSVRSLAVDQTPGSADRAADTSPAKVKPETIELLSEEESSSTLSPSPSSRAKSSGSNPAVRFGTISEISFGANDSPKTISRDPASPHTSVMSNNNPTAASTSMTPTKRRTEFEEYESIVGSALSGDTPKRKKRKSAQVASETTTKQYRDYPFGAYCEDDEEESKVVGGTGK</sequence>
<organism evidence="1 2">
    <name type="scientific">Vermiconidia calcicola</name>
    <dbReference type="NCBI Taxonomy" id="1690605"/>
    <lineage>
        <taxon>Eukaryota</taxon>
        <taxon>Fungi</taxon>
        <taxon>Dikarya</taxon>
        <taxon>Ascomycota</taxon>
        <taxon>Pezizomycotina</taxon>
        <taxon>Dothideomycetes</taxon>
        <taxon>Dothideomycetidae</taxon>
        <taxon>Mycosphaerellales</taxon>
        <taxon>Extremaceae</taxon>
        <taxon>Vermiconidia</taxon>
    </lineage>
</organism>
<evidence type="ECO:0000313" key="1">
    <source>
        <dbReference type="EMBL" id="KAK3701919.1"/>
    </source>
</evidence>
<accession>A0ACC3MRJ8</accession>
<proteinExistence type="predicted"/>
<keyword evidence="2" id="KW-1185">Reference proteome</keyword>
<comment type="caution">
    <text evidence="1">The sequence shown here is derived from an EMBL/GenBank/DDBJ whole genome shotgun (WGS) entry which is preliminary data.</text>
</comment>